<evidence type="ECO:0000256" key="2">
    <source>
        <dbReference type="SAM" id="Phobius"/>
    </source>
</evidence>
<dbReference type="GeneID" id="9524350"/>
<feature type="compositionally biased region" description="Pro residues" evidence="1">
    <location>
        <begin position="274"/>
        <end position="283"/>
    </location>
</feature>
<keyword evidence="2" id="KW-0472">Membrane</keyword>
<dbReference type="HOGENOM" id="CLU_010837_0_0_1"/>
<accession>D4AN72</accession>
<feature type="compositionally biased region" description="Low complexity" evidence="1">
    <location>
        <begin position="517"/>
        <end position="562"/>
    </location>
</feature>
<feature type="transmembrane region" description="Helical" evidence="2">
    <location>
        <begin position="65"/>
        <end position="82"/>
    </location>
</feature>
<feature type="region of interest" description="Disordered" evidence="1">
    <location>
        <begin position="123"/>
        <end position="657"/>
    </location>
</feature>
<feature type="compositionally biased region" description="Polar residues" evidence="1">
    <location>
        <begin position="617"/>
        <end position="643"/>
    </location>
</feature>
<feature type="compositionally biased region" description="Pro residues" evidence="1">
    <location>
        <begin position="329"/>
        <end position="341"/>
    </location>
</feature>
<evidence type="ECO:0000313" key="4">
    <source>
        <dbReference type="Proteomes" id="UP000008866"/>
    </source>
</evidence>
<evidence type="ECO:0008006" key="5">
    <source>
        <dbReference type="Google" id="ProtNLM"/>
    </source>
</evidence>
<dbReference type="eggNOG" id="ENOG502RXA3">
    <property type="taxonomic scope" value="Eukaryota"/>
</dbReference>
<feature type="compositionally biased region" description="Gly residues" evidence="1">
    <location>
        <begin position="167"/>
        <end position="177"/>
    </location>
</feature>
<evidence type="ECO:0000313" key="3">
    <source>
        <dbReference type="EMBL" id="EFE35633.1"/>
    </source>
</evidence>
<keyword evidence="2" id="KW-1133">Transmembrane helix</keyword>
<feature type="compositionally biased region" description="Polar residues" evidence="1">
    <location>
        <begin position="132"/>
        <end position="143"/>
    </location>
</feature>
<feature type="compositionally biased region" description="Basic and acidic residues" evidence="1">
    <location>
        <begin position="342"/>
        <end position="361"/>
    </location>
</feature>
<feature type="transmembrane region" description="Helical" evidence="2">
    <location>
        <begin position="94"/>
        <end position="116"/>
    </location>
</feature>
<name>D4AN72_ARTBC</name>
<feature type="compositionally biased region" description="Basic and acidic residues" evidence="1">
    <location>
        <begin position="249"/>
        <end position="259"/>
    </location>
</feature>
<keyword evidence="2" id="KW-0812">Transmembrane</keyword>
<feature type="region of interest" description="Disordered" evidence="1">
    <location>
        <begin position="1"/>
        <end position="30"/>
    </location>
</feature>
<comment type="caution">
    <text evidence="3">The sequence shown here is derived from an EMBL/GenBank/DDBJ whole genome shotgun (WGS) entry which is preliminary data.</text>
</comment>
<feature type="compositionally biased region" description="Basic and acidic residues" evidence="1">
    <location>
        <begin position="412"/>
        <end position="516"/>
    </location>
</feature>
<dbReference type="Proteomes" id="UP000008866">
    <property type="component" value="Unassembled WGS sequence"/>
</dbReference>
<feature type="compositionally biased region" description="Basic and acidic residues" evidence="1">
    <location>
        <begin position="370"/>
        <end position="383"/>
    </location>
</feature>
<feature type="compositionally biased region" description="Pro residues" evidence="1">
    <location>
        <begin position="384"/>
        <end position="397"/>
    </location>
</feature>
<feature type="compositionally biased region" description="Pro residues" evidence="1">
    <location>
        <begin position="144"/>
        <end position="166"/>
    </location>
</feature>
<dbReference type="KEGG" id="abe:ARB_05677"/>
<dbReference type="EMBL" id="ABSU01000003">
    <property type="protein sequence ID" value="EFE35633.1"/>
    <property type="molecule type" value="Genomic_DNA"/>
</dbReference>
<feature type="compositionally biased region" description="Gly residues" evidence="1">
    <location>
        <begin position="199"/>
        <end position="215"/>
    </location>
</feature>
<feature type="compositionally biased region" description="Polar residues" evidence="1">
    <location>
        <begin position="227"/>
        <end position="244"/>
    </location>
</feature>
<feature type="compositionally biased region" description="Pro residues" evidence="1">
    <location>
        <begin position="1"/>
        <end position="13"/>
    </location>
</feature>
<dbReference type="AlphaFoldDB" id="D4AN72"/>
<dbReference type="OrthoDB" id="5421842at2759"/>
<keyword evidence="4" id="KW-1185">Reference proteome</keyword>
<dbReference type="OMA" id="NNAFMKT"/>
<protein>
    <recommendedName>
        <fullName evidence="5">Proline-rich protein RiP-15</fullName>
    </recommendedName>
</protein>
<gene>
    <name evidence="3" type="ORF">ARB_05677</name>
</gene>
<feature type="compositionally biased region" description="Basic and acidic residues" evidence="1">
    <location>
        <begin position="299"/>
        <end position="328"/>
    </location>
</feature>
<sequence>MDGPPPPPPPPHGANPRSDTGPGDGSRYRKSTDLPEGPYDIFIIPPHSAGGGFLYLPSLQCHTNSFLAGVAVTLMGVYFYFNALPTLKTWCATVVARGGMGVFLLAFGIGLVSWAIGKAQAEGVFRQRSRSKPTASSNGSTSRGPPPGPPPGGPPPGGHGPPPPGGAGPGPGAGGGSYQNYGGHYAGAGFPPPPNPGAGFPGGGGPYPGAGGPYPGAGPQYPGGHQYNRNSYPGSRQSYGSYNSPPSPEPHRRDTRRSESPGPPPPPRREAPRPASPPPPPPNHEPRRPETPKPQFMPKEPEPKPEQKPEPPKPEVPKKEEPAPEEPKPAPPQPEAPAPEPPTREIPKPEEAKPEEPKPEPPKPAAPKPEPPKQPEVKPDPPKPAEPAPQPAPQPEPPKPETPKEAPTVDPKMGEWEKAREETRRREELKRKMEEIKRKRAEAERKKKEEEEKKAREEQEKRDKEKREREYRLWKEKRAKEKAAKEAAEREAKAAQEAAEKEAAEKAAKEKARQEAAARYAAAKEAAAARRAAAAASAAPSVAPSVSSTTKLSSTTKVSPVKPKSQTASPEKRSPSPEKRPAPKSTQSKPPFPSVKTATTDAEDDGYSFRPYDRPRSSISRPSQAASVISESTYAPSQSTANTSPPPSQRGPYSTKDPNKIVIHGVYTFNNAFMKTPIAQLVSGVGSVTDGLILRMTTEGMFVDDDVRGVAQREWDIKAWTMKLIEVWCPLHSTNGNHPARSGNGKLNPFRFGNLHSSSKQPSSEDSDAFVSGMLHTCKDQCRFGVSSAADSSSSYHSAGSGIDQAILQTAEARGLHIIRTSIRDQDGKRFIFVLDESEAWKVALGLKCLRKGSQVRALGVCGLPANEAASILGNLGY</sequence>
<evidence type="ECO:0000256" key="1">
    <source>
        <dbReference type="SAM" id="MobiDB-lite"/>
    </source>
</evidence>
<reference evidence="4" key="1">
    <citation type="journal article" date="2011" name="Genome Biol.">
        <title>Comparative and functional genomics provide insights into the pathogenicity of dermatophytic fungi.</title>
        <authorList>
            <person name="Burmester A."/>
            <person name="Shelest E."/>
            <person name="Gloeckner G."/>
            <person name="Heddergott C."/>
            <person name="Schindler S."/>
            <person name="Staib P."/>
            <person name="Heidel A."/>
            <person name="Felder M."/>
            <person name="Petzold A."/>
            <person name="Szafranski K."/>
            <person name="Feuermann M."/>
            <person name="Pedruzzi I."/>
            <person name="Priebe S."/>
            <person name="Groth M."/>
            <person name="Winkler R."/>
            <person name="Li W."/>
            <person name="Kniemeyer O."/>
            <person name="Schroeckh V."/>
            <person name="Hertweck C."/>
            <person name="Hube B."/>
            <person name="White T.C."/>
            <person name="Platzer M."/>
            <person name="Guthke R."/>
            <person name="Heitman J."/>
            <person name="Woestemeyer J."/>
            <person name="Zipfel P.F."/>
            <person name="Monod M."/>
            <person name="Brakhage A.A."/>
        </authorList>
    </citation>
    <scope>NUCLEOTIDE SEQUENCE [LARGE SCALE GENOMIC DNA]</scope>
    <source>
        <strain evidence="4">ATCC MYA-4681 / CBS 112371</strain>
    </source>
</reference>
<organism evidence="3 4">
    <name type="scientific">Arthroderma benhamiae (strain ATCC MYA-4681 / CBS 112371)</name>
    <name type="common">Trichophyton mentagrophytes</name>
    <dbReference type="NCBI Taxonomy" id="663331"/>
    <lineage>
        <taxon>Eukaryota</taxon>
        <taxon>Fungi</taxon>
        <taxon>Dikarya</taxon>
        <taxon>Ascomycota</taxon>
        <taxon>Pezizomycotina</taxon>
        <taxon>Eurotiomycetes</taxon>
        <taxon>Eurotiomycetidae</taxon>
        <taxon>Onygenales</taxon>
        <taxon>Arthrodermataceae</taxon>
        <taxon>Trichophyton</taxon>
    </lineage>
</organism>
<proteinExistence type="predicted"/>
<dbReference type="RefSeq" id="XP_003016278.1">
    <property type="nucleotide sequence ID" value="XM_003016232.1"/>
</dbReference>
<feature type="compositionally biased region" description="Basic and acidic residues" evidence="1">
    <location>
        <begin position="570"/>
        <end position="581"/>
    </location>
</feature>